<dbReference type="Bgee" id="ENSLACG00000000859">
    <property type="expression patterns" value="Expressed in mesonephros"/>
</dbReference>
<dbReference type="HOGENOM" id="CLU_000315_10_1_1"/>
<evidence type="ECO:0000313" key="8">
    <source>
        <dbReference type="Proteomes" id="UP000008672"/>
    </source>
</evidence>
<dbReference type="InterPro" id="IPR050496">
    <property type="entry name" value="SNF2_RAD54_helicase_repair"/>
</dbReference>
<evidence type="ECO:0000256" key="3">
    <source>
        <dbReference type="ARBA" id="ARBA00022806"/>
    </source>
</evidence>
<dbReference type="Gene3D" id="3.40.50.300">
    <property type="entry name" value="P-loop containing nucleotide triphosphate hydrolases"/>
    <property type="match status" value="1"/>
</dbReference>
<dbReference type="GO" id="GO:0015616">
    <property type="term" value="F:DNA translocase activity"/>
    <property type="evidence" value="ECO:0007669"/>
    <property type="project" value="TreeGrafter"/>
</dbReference>
<reference evidence="7" key="3">
    <citation type="submission" date="2025-09" db="UniProtKB">
        <authorList>
            <consortium name="Ensembl"/>
        </authorList>
    </citation>
    <scope>IDENTIFICATION</scope>
</reference>
<dbReference type="Pfam" id="PF00176">
    <property type="entry name" value="SNF2-rel_dom"/>
    <property type="match status" value="1"/>
</dbReference>
<gene>
    <name evidence="7" type="primary">RAD54B</name>
</gene>
<dbReference type="EMBL" id="AFYH01141188">
    <property type="status" value="NOT_ANNOTATED_CDS"/>
    <property type="molecule type" value="Genomic_DNA"/>
</dbReference>
<dbReference type="GO" id="GO:0004386">
    <property type="term" value="F:helicase activity"/>
    <property type="evidence" value="ECO:0007669"/>
    <property type="project" value="UniProtKB-KW"/>
</dbReference>
<dbReference type="PROSITE" id="PS51192">
    <property type="entry name" value="HELICASE_ATP_BIND_1"/>
    <property type="match status" value="1"/>
</dbReference>
<evidence type="ECO:0000313" key="7">
    <source>
        <dbReference type="Ensembl" id="ENSLACP00000022655.1"/>
    </source>
</evidence>
<dbReference type="OMA" id="KCQTHEL"/>
<evidence type="ECO:0000256" key="2">
    <source>
        <dbReference type="ARBA" id="ARBA00022801"/>
    </source>
</evidence>
<keyword evidence="2" id="KW-0378">Hydrolase</keyword>
<evidence type="ECO:0000256" key="1">
    <source>
        <dbReference type="ARBA" id="ARBA00022741"/>
    </source>
</evidence>
<dbReference type="PANTHER" id="PTHR45629">
    <property type="entry name" value="SNF2/RAD54 FAMILY MEMBER"/>
    <property type="match status" value="1"/>
</dbReference>
<dbReference type="Ensembl" id="ENSLACT00000026071.1">
    <property type="protein sequence ID" value="ENSLACP00000022655.1"/>
    <property type="gene ID" value="ENSLACG00000000859.2"/>
</dbReference>
<dbReference type="InterPro" id="IPR001650">
    <property type="entry name" value="Helicase_C-like"/>
</dbReference>
<dbReference type="GO" id="GO:0005634">
    <property type="term" value="C:nucleus"/>
    <property type="evidence" value="ECO:0007669"/>
    <property type="project" value="TreeGrafter"/>
</dbReference>
<dbReference type="GO" id="GO:0000724">
    <property type="term" value="P:double-strand break repair via homologous recombination"/>
    <property type="evidence" value="ECO:0007669"/>
    <property type="project" value="TreeGrafter"/>
</dbReference>
<dbReference type="EMBL" id="AFYH01141191">
    <property type="status" value="NOT_ANNOTATED_CDS"/>
    <property type="molecule type" value="Genomic_DNA"/>
</dbReference>
<dbReference type="EMBL" id="AFYH01141185">
    <property type="status" value="NOT_ANNOTATED_CDS"/>
    <property type="molecule type" value="Genomic_DNA"/>
</dbReference>
<dbReference type="SMART" id="SM00490">
    <property type="entry name" value="HELICc"/>
    <property type="match status" value="1"/>
</dbReference>
<dbReference type="Proteomes" id="UP000008672">
    <property type="component" value="Unassembled WGS sequence"/>
</dbReference>
<dbReference type="SMART" id="SM00487">
    <property type="entry name" value="DEXDc"/>
    <property type="match status" value="1"/>
</dbReference>
<dbReference type="PANTHER" id="PTHR45629:SF7">
    <property type="entry name" value="DNA EXCISION REPAIR PROTEIN ERCC-6-RELATED"/>
    <property type="match status" value="1"/>
</dbReference>
<feature type="domain" description="Helicase C-terminal" evidence="6">
    <location>
        <begin position="488"/>
        <end position="645"/>
    </location>
</feature>
<dbReference type="SUPFAM" id="SSF52540">
    <property type="entry name" value="P-loop containing nucleoside triphosphate hydrolases"/>
    <property type="match status" value="2"/>
</dbReference>
<reference evidence="7" key="2">
    <citation type="submission" date="2025-08" db="UniProtKB">
        <authorList>
            <consortium name="Ensembl"/>
        </authorList>
    </citation>
    <scope>IDENTIFICATION</scope>
</reference>
<dbReference type="Gene3D" id="3.40.50.10810">
    <property type="entry name" value="Tandem AAA-ATPase domain"/>
    <property type="match status" value="1"/>
</dbReference>
<dbReference type="Pfam" id="PF00271">
    <property type="entry name" value="Helicase_C"/>
    <property type="match status" value="1"/>
</dbReference>
<dbReference type="EMBL" id="AFYH01141194">
    <property type="status" value="NOT_ANNOTATED_CDS"/>
    <property type="molecule type" value="Genomic_DNA"/>
</dbReference>
<dbReference type="Gene3D" id="1.20.120.850">
    <property type="entry name" value="SWI2/SNF2 ATPases, N-terminal domain"/>
    <property type="match status" value="1"/>
</dbReference>
<dbReference type="CDD" id="cd18793">
    <property type="entry name" value="SF2_C_SNF"/>
    <property type="match status" value="1"/>
</dbReference>
<keyword evidence="3" id="KW-0347">Helicase</keyword>
<keyword evidence="1" id="KW-0547">Nucleotide-binding</keyword>
<dbReference type="GO" id="GO:0005524">
    <property type="term" value="F:ATP binding"/>
    <property type="evidence" value="ECO:0007669"/>
    <property type="project" value="UniProtKB-KW"/>
</dbReference>
<reference evidence="8" key="1">
    <citation type="submission" date="2011-08" db="EMBL/GenBank/DDBJ databases">
        <title>The draft genome of Latimeria chalumnae.</title>
        <authorList>
            <person name="Di Palma F."/>
            <person name="Alfoldi J."/>
            <person name="Johnson J."/>
            <person name="Berlin A."/>
            <person name="Gnerre S."/>
            <person name="Jaffe D."/>
            <person name="MacCallum I."/>
            <person name="Young S."/>
            <person name="Walker B.J."/>
            <person name="Lander E."/>
            <person name="Lindblad-Toh K."/>
        </authorList>
    </citation>
    <scope>NUCLEOTIDE SEQUENCE [LARGE SCALE GENOMIC DNA]</scope>
    <source>
        <strain evidence="8">Wild caught</strain>
    </source>
</reference>
<dbReference type="InterPro" id="IPR014001">
    <property type="entry name" value="Helicase_ATP-bd"/>
</dbReference>
<sequence length="744" mass="83837">MEGKDIGRGSGYKSKELENLSEGQTLMIGGKEIEIMGTISVEDFNSGRCFHSGVVVLSPTASTPSHLIMKPFSNPLKSSCQLQQEENVKDISLCKPRHDPYTPNALVMPRPSPKHQWLFNKAGLPLVDVVVDPYLMTHLRPHQKAGVIFLYECIMGMRSNSRFGAILADEMGLGKTLQCIALIWTLLRQGPYGGKPVIKRTLIVTPGSLVKNWNKEFQKWLGTERIKVFPVGQDRKVEEFLTSPLYSVLVISYEMLLRSLDQIQSIEFNLIICDEGHRLKNSSIKTSCALLSLPCERRIILTGTPVQNDLQEFYAIIEFVNPGILGSSCTYRKIYEEPIIKSQQPSATKEEKHLGEERASELARLTGLFILRRTQEIINCYLPPKTECIVFCRPAALQLQLYCKLLTSHAVRSCLLGAVESSPHLVCIGALKKLCNHPLLLFNTIKEKNRNPSEELQESNLYEGLADIFPEDYDPQTINENESGKLLVLTELLAAIHEQSPAERVVLISSYTQTLNLLQEICKRYGYGYARLDGQTPVAQRQQVVDGFNSRYTSDFIFLLSSKAGGVGLNLVGASHLVLYDIDWNPANDIQAMARVWRDGQKRTVHIYRLLTTGTIEEKIYQRQISKQSLSGAVVDLKKKSEHLRFSKEELRDLFILHESSSCITHDLLECPCDQAGTSKAPPVTSMLSPRRSCQLGQNHEKSSSQKHLSMSELMQWKHFSGTLMHFPDPNLQRAKENVTFIFQ</sequence>
<dbReference type="EMBL" id="AFYH01141192">
    <property type="status" value="NOT_ANNOTATED_CDS"/>
    <property type="molecule type" value="Genomic_DNA"/>
</dbReference>
<organism evidence="7 8">
    <name type="scientific">Latimeria chalumnae</name>
    <name type="common">Coelacanth</name>
    <dbReference type="NCBI Taxonomy" id="7897"/>
    <lineage>
        <taxon>Eukaryota</taxon>
        <taxon>Metazoa</taxon>
        <taxon>Chordata</taxon>
        <taxon>Craniata</taxon>
        <taxon>Vertebrata</taxon>
        <taxon>Euteleostomi</taxon>
        <taxon>Coelacanthiformes</taxon>
        <taxon>Coelacanthidae</taxon>
        <taxon>Latimeria</taxon>
    </lineage>
</organism>
<dbReference type="AlphaFoldDB" id="M3XIU9"/>
<keyword evidence="8" id="KW-1185">Reference proteome</keyword>
<dbReference type="GO" id="GO:0016787">
    <property type="term" value="F:hydrolase activity"/>
    <property type="evidence" value="ECO:0007669"/>
    <property type="project" value="UniProtKB-KW"/>
</dbReference>
<dbReference type="InterPro" id="IPR049730">
    <property type="entry name" value="SNF2/RAD54-like_C"/>
</dbReference>
<feature type="domain" description="Helicase ATP-binding" evidence="5">
    <location>
        <begin position="156"/>
        <end position="323"/>
    </location>
</feature>
<evidence type="ECO:0000259" key="6">
    <source>
        <dbReference type="PROSITE" id="PS51194"/>
    </source>
</evidence>
<dbReference type="InterPro" id="IPR038718">
    <property type="entry name" value="SNF2-like_sf"/>
</dbReference>
<dbReference type="GeneTree" id="ENSGT00940000156966"/>
<dbReference type="EMBL" id="AFYH01141193">
    <property type="status" value="NOT_ANNOTATED_CDS"/>
    <property type="molecule type" value="Genomic_DNA"/>
</dbReference>
<dbReference type="InterPro" id="IPR027417">
    <property type="entry name" value="P-loop_NTPase"/>
</dbReference>
<keyword evidence="4" id="KW-0067">ATP-binding</keyword>
<accession>M3XIU9</accession>
<evidence type="ECO:0000259" key="5">
    <source>
        <dbReference type="PROSITE" id="PS51192"/>
    </source>
</evidence>
<dbReference type="EMBL" id="AFYH01141189">
    <property type="status" value="NOT_ANNOTATED_CDS"/>
    <property type="molecule type" value="Genomic_DNA"/>
</dbReference>
<dbReference type="EMBL" id="AFYH01141187">
    <property type="status" value="NOT_ANNOTATED_CDS"/>
    <property type="molecule type" value="Genomic_DNA"/>
</dbReference>
<evidence type="ECO:0000256" key="4">
    <source>
        <dbReference type="ARBA" id="ARBA00022840"/>
    </source>
</evidence>
<protein>
    <submittedName>
        <fullName evidence="7">RAD54 homolog B</fullName>
    </submittedName>
</protein>
<dbReference type="FunFam" id="3.40.50.10810:FF:000020">
    <property type="entry name" value="DNA repair and recombination protein RAD54B"/>
    <property type="match status" value="1"/>
</dbReference>
<dbReference type="FunFam" id="3.40.50.300:FF:000332">
    <property type="entry name" value="DNA repair and recombination protein RAD54-like"/>
    <property type="match status" value="1"/>
</dbReference>
<dbReference type="EMBL" id="AFYH01141190">
    <property type="status" value="NOT_ANNOTATED_CDS"/>
    <property type="molecule type" value="Genomic_DNA"/>
</dbReference>
<proteinExistence type="predicted"/>
<dbReference type="InterPro" id="IPR000330">
    <property type="entry name" value="SNF2_N"/>
</dbReference>
<name>M3XIU9_LATCH</name>
<dbReference type="GO" id="GO:0007131">
    <property type="term" value="P:reciprocal meiotic recombination"/>
    <property type="evidence" value="ECO:0007669"/>
    <property type="project" value="TreeGrafter"/>
</dbReference>
<dbReference type="EMBL" id="AFYH01141186">
    <property type="status" value="NOT_ANNOTATED_CDS"/>
    <property type="molecule type" value="Genomic_DNA"/>
</dbReference>
<dbReference type="PROSITE" id="PS51194">
    <property type="entry name" value="HELICASE_CTER"/>
    <property type="match status" value="1"/>
</dbReference>